<feature type="compositionally biased region" description="Polar residues" evidence="1">
    <location>
        <begin position="43"/>
        <end position="58"/>
    </location>
</feature>
<evidence type="ECO:0000313" key="3">
    <source>
        <dbReference type="EMBL" id="CCX15456.1"/>
    </source>
</evidence>
<dbReference type="Proteomes" id="UP000018144">
    <property type="component" value="Unassembled WGS sequence"/>
</dbReference>
<dbReference type="AlphaFoldDB" id="U4L944"/>
<feature type="region of interest" description="Disordered" evidence="1">
    <location>
        <begin position="1"/>
        <end position="65"/>
    </location>
</feature>
<evidence type="ECO:0000313" key="4">
    <source>
        <dbReference type="Proteomes" id="UP000018144"/>
    </source>
</evidence>
<keyword evidence="4" id="KW-1185">Reference proteome</keyword>
<feature type="compositionally biased region" description="Polar residues" evidence="1">
    <location>
        <begin position="129"/>
        <end position="163"/>
    </location>
</feature>
<keyword evidence="2" id="KW-0812">Transmembrane</keyword>
<proteinExistence type="predicted"/>
<dbReference type="EMBL" id="HF936168">
    <property type="protein sequence ID" value="CCX15456.1"/>
    <property type="molecule type" value="Genomic_DNA"/>
</dbReference>
<dbReference type="OrthoDB" id="5430969at2759"/>
<feature type="region of interest" description="Disordered" evidence="1">
    <location>
        <begin position="201"/>
        <end position="225"/>
    </location>
</feature>
<name>U4L944_PYROM</name>
<dbReference type="STRING" id="1076935.U4L944"/>
<keyword evidence="2" id="KW-0472">Membrane</keyword>
<feature type="compositionally biased region" description="Basic and acidic residues" evidence="1">
    <location>
        <begin position="102"/>
        <end position="113"/>
    </location>
</feature>
<evidence type="ECO:0000256" key="1">
    <source>
        <dbReference type="SAM" id="MobiDB-lite"/>
    </source>
</evidence>
<feature type="region of interest" description="Disordered" evidence="1">
    <location>
        <begin position="102"/>
        <end position="186"/>
    </location>
</feature>
<organism evidence="3 4">
    <name type="scientific">Pyronema omphalodes (strain CBS 100304)</name>
    <name type="common">Pyronema confluens</name>
    <dbReference type="NCBI Taxonomy" id="1076935"/>
    <lineage>
        <taxon>Eukaryota</taxon>
        <taxon>Fungi</taxon>
        <taxon>Dikarya</taxon>
        <taxon>Ascomycota</taxon>
        <taxon>Pezizomycotina</taxon>
        <taxon>Pezizomycetes</taxon>
        <taxon>Pezizales</taxon>
        <taxon>Pyronemataceae</taxon>
        <taxon>Pyronema</taxon>
    </lineage>
</organism>
<accession>U4L944</accession>
<gene>
    <name evidence="3" type="ORF">PCON_01731</name>
</gene>
<reference evidence="3 4" key="1">
    <citation type="journal article" date="2013" name="PLoS Genet.">
        <title>The genome and development-dependent transcriptomes of Pyronema confluens: a window into fungal evolution.</title>
        <authorList>
            <person name="Traeger S."/>
            <person name="Altegoer F."/>
            <person name="Freitag M."/>
            <person name="Gabaldon T."/>
            <person name="Kempken F."/>
            <person name="Kumar A."/>
            <person name="Marcet-Houben M."/>
            <person name="Poggeler S."/>
            <person name="Stajich J.E."/>
            <person name="Nowrousian M."/>
        </authorList>
    </citation>
    <scope>NUCLEOTIDE SEQUENCE [LARGE SCALE GENOMIC DNA]</scope>
    <source>
        <strain evidence="4">CBS 100304</strain>
        <tissue evidence="3">Vegetative mycelium</tissue>
    </source>
</reference>
<dbReference type="OMA" id="ANTHHES"/>
<keyword evidence="2" id="KW-1133">Transmembrane helix</keyword>
<sequence>MTLLPTDDNRNPALKNGNPGLTTPLLSSSSSSTKLGASATPFDATSSQNTIDISQPGSDSPPAKKTQIAPIVGGVIGGVFGLSLLIGLLIFFLRRQRRANTHHESAPVLDKSRASSPTSHASPVYSAPPATTTWNPSSDHNLQSGVPLQETYIPNQQHAQQQGVPVLQPPEAPGAPASQIRAGPVELHSREVDVDGVSINSFDMERPSQPEVPRLPVYQRGSGGV</sequence>
<feature type="transmembrane region" description="Helical" evidence="2">
    <location>
        <begin position="68"/>
        <end position="93"/>
    </location>
</feature>
<protein>
    <submittedName>
        <fullName evidence="3">Uncharacterized protein</fullName>
    </submittedName>
</protein>
<feature type="compositionally biased region" description="Low complexity" evidence="1">
    <location>
        <begin position="19"/>
        <end position="40"/>
    </location>
</feature>
<evidence type="ECO:0000256" key="2">
    <source>
        <dbReference type="SAM" id="Phobius"/>
    </source>
</evidence>